<dbReference type="PANTHER" id="PTHR31920">
    <property type="entry name" value="B3 DOMAIN-CONTAINING"/>
    <property type="match status" value="1"/>
</dbReference>
<feature type="domain" description="TF-B3" evidence="6">
    <location>
        <begin position="12"/>
        <end position="105"/>
    </location>
</feature>
<dbReference type="GO" id="GO:0003677">
    <property type="term" value="F:DNA binding"/>
    <property type="evidence" value="ECO:0007669"/>
    <property type="project" value="UniProtKB-KW"/>
</dbReference>
<keyword evidence="3" id="KW-0238">DNA-binding</keyword>
<dbReference type="Gene3D" id="2.40.330.10">
    <property type="entry name" value="DNA-binding pseudobarrel domain"/>
    <property type="match status" value="2"/>
</dbReference>
<keyword evidence="2" id="KW-0805">Transcription regulation</keyword>
<dbReference type="SMART" id="SM01019">
    <property type="entry name" value="B3"/>
    <property type="match status" value="1"/>
</dbReference>
<dbReference type="PROSITE" id="PS50863">
    <property type="entry name" value="B3"/>
    <property type="match status" value="1"/>
</dbReference>
<evidence type="ECO:0000256" key="5">
    <source>
        <dbReference type="ARBA" id="ARBA00023242"/>
    </source>
</evidence>
<dbReference type="InterPro" id="IPR050655">
    <property type="entry name" value="Plant_B3_domain"/>
</dbReference>
<dbReference type="SMR" id="A0A251NBG1"/>
<evidence type="ECO:0000313" key="7">
    <source>
        <dbReference type="EMBL" id="ONH96646.1"/>
    </source>
</evidence>
<keyword evidence="4" id="KW-0804">Transcription</keyword>
<protein>
    <recommendedName>
        <fullName evidence="6">TF-B3 domain-containing protein</fullName>
    </recommendedName>
</protein>
<evidence type="ECO:0000313" key="8">
    <source>
        <dbReference type="Proteomes" id="UP000006882"/>
    </source>
</evidence>
<dbReference type="InterPro" id="IPR015300">
    <property type="entry name" value="DNA-bd_pseudobarrel_sf"/>
</dbReference>
<accession>A0A251NBG1</accession>
<dbReference type="EMBL" id="CM007657">
    <property type="protein sequence ID" value="ONH96646.1"/>
    <property type="molecule type" value="Genomic_DNA"/>
</dbReference>
<sequence length="254" mass="29040">MACPTFSPTTPHFFKIILDNSSRDRKLGILEKFVMEYVDGLSNPVYLKLPSGSEWKIELRRWDGEVWLVKGWPGFSKFYSLDLGHWLVFGYEGNSKFRVCIFDGNSDENSVEMFDFPPCQRKTREKSTLSCPWPHKKCRRVQVVKQKSTPTYKMGRHDFLTKKGGGGTSGNRTGKATALDRANALKSQNPSSFIWLPSKFHKLHPINHSCEVILQVLNGRTWSVDLNCGFNGRIWPAKCQVETQARICGGWRAF</sequence>
<evidence type="ECO:0000256" key="1">
    <source>
        <dbReference type="ARBA" id="ARBA00004123"/>
    </source>
</evidence>
<dbReference type="PANTHER" id="PTHR31920:SF108">
    <property type="entry name" value="B3 DOMAIN-CONTAINING TRANSCRIPTION FACTOR VRN1-LIKE"/>
    <property type="match status" value="1"/>
</dbReference>
<evidence type="ECO:0000259" key="6">
    <source>
        <dbReference type="PROSITE" id="PS50863"/>
    </source>
</evidence>
<dbReference type="SUPFAM" id="SSF101936">
    <property type="entry name" value="DNA-binding pseudobarrel domain"/>
    <property type="match status" value="2"/>
</dbReference>
<dbReference type="AlphaFoldDB" id="A0A251NBG1"/>
<dbReference type="Gramene" id="ONH96646">
    <property type="protein sequence ID" value="ONH96646"/>
    <property type="gene ID" value="PRUPE_7G143100"/>
</dbReference>
<evidence type="ECO:0000256" key="2">
    <source>
        <dbReference type="ARBA" id="ARBA00023015"/>
    </source>
</evidence>
<feature type="non-terminal residue" evidence="7">
    <location>
        <position position="254"/>
    </location>
</feature>
<dbReference type="Proteomes" id="UP000006882">
    <property type="component" value="Chromosome G7"/>
</dbReference>
<dbReference type="STRING" id="3760.A0A251NBG1"/>
<evidence type="ECO:0000256" key="4">
    <source>
        <dbReference type="ARBA" id="ARBA00023163"/>
    </source>
</evidence>
<dbReference type="CDD" id="cd10017">
    <property type="entry name" value="B3_DNA"/>
    <property type="match status" value="1"/>
</dbReference>
<organism evidence="7 8">
    <name type="scientific">Prunus persica</name>
    <name type="common">Peach</name>
    <name type="synonym">Amygdalus persica</name>
    <dbReference type="NCBI Taxonomy" id="3760"/>
    <lineage>
        <taxon>Eukaryota</taxon>
        <taxon>Viridiplantae</taxon>
        <taxon>Streptophyta</taxon>
        <taxon>Embryophyta</taxon>
        <taxon>Tracheophyta</taxon>
        <taxon>Spermatophyta</taxon>
        <taxon>Magnoliopsida</taxon>
        <taxon>eudicotyledons</taxon>
        <taxon>Gunneridae</taxon>
        <taxon>Pentapetalae</taxon>
        <taxon>rosids</taxon>
        <taxon>fabids</taxon>
        <taxon>Rosales</taxon>
        <taxon>Rosaceae</taxon>
        <taxon>Amygdaloideae</taxon>
        <taxon>Amygdaleae</taxon>
        <taxon>Prunus</taxon>
    </lineage>
</organism>
<proteinExistence type="predicted"/>
<keyword evidence="5" id="KW-0539">Nucleus</keyword>
<name>A0A251NBG1_PRUPE</name>
<evidence type="ECO:0000256" key="3">
    <source>
        <dbReference type="ARBA" id="ARBA00023125"/>
    </source>
</evidence>
<keyword evidence="8" id="KW-1185">Reference proteome</keyword>
<comment type="subcellular location">
    <subcellularLocation>
        <location evidence="1">Nucleus</location>
    </subcellularLocation>
</comment>
<reference evidence="7 8" key="1">
    <citation type="journal article" date="2013" name="Nat. Genet.">
        <title>The high-quality draft genome of peach (Prunus persica) identifies unique patterns of genetic diversity, domestication and genome evolution.</title>
        <authorList>
            <consortium name="International Peach Genome Initiative"/>
            <person name="Verde I."/>
            <person name="Abbott A.G."/>
            <person name="Scalabrin S."/>
            <person name="Jung S."/>
            <person name="Shu S."/>
            <person name="Marroni F."/>
            <person name="Zhebentyayeva T."/>
            <person name="Dettori M.T."/>
            <person name="Grimwood J."/>
            <person name="Cattonaro F."/>
            <person name="Zuccolo A."/>
            <person name="Rossini L."/>
            <person name="Jenkins J."/>
            <person name="Vendramin E."/>
            <person name="Meisel L.A."/>
            <person name="Decroocq V."/>
            <person name="Sosinski B."/>
            <person name="Prochnik S."/>
            <person name="Mitros T."/>
            <person name="Policriti A."/>
            <person name="Cipriani G."/>
            <person name="Dondini L."/>
            <person name="Ficklin S."/>
            <person name="Goodstein D.M."/>
            <person name="Xuan P."/>
            <person name="Del Fabbro C."/>
            <person name="Aramini V."/>
            <person name="Copetti D."/>
            <person name="Gonzalez S."/>
            <person name="Horner D.S."/>
            <person name="Falchi R."/>
            <person name="Lucas S."/>
            <person name="Mica E."/>
            <person name="Maldonado J."/>
            <person name="Lazzari B."/>
            <person name="Bielenberg D."/>
            <person name="Pirona R."/>
            <person name="Miculan M."/>
            <person name="Barakat A."/>
            <person name="Testolin R."/>
            <person name="Stella A."/>
            <person name="Tartarini S."/>
            <person name="Tonutti P."/>
            <person name="Arus P."/>
            <person name="Orellana A."/>
            <person name="Wells C."/>
            <person name="Main D."/>
            <person name="Vizzotto G."/>
            <person name="Silva H."/>
            <person name="Salamini F."/>
            <person name="Schmutz J."/>
            <person name="Morgante M."/>
            <person name="Rokhsar D.S."/>
        </authorList>
    </citation>
    <scope>NUCLEOTIDE SEQUENCE [LARGE SCALE GENOMIC DNA]</scope>
    <source>
        <strain evidence="8">cv. Nemared</strain>
    </source>
</reference>
<dbReference type="Pfam" id="PF02362">
    <property type="entry name" value="B3"/>
    <property type="match status" value="1"/>
</dbReference>
<gene>
    <name evidence="7" type="ORF">PRUPE_7G143100</name>
</gene>
<dbReference type="GO" id="GO:0005634">
    <property type="term" value="C:nucleus"/>
    <property type="evidence" value="ECO:0007669"/>
    <property type="project" value="UniProtKB-SubCell"/>
</dbReference>
<dbReference type="InterPro" id="IPR003340">
    <property type="entry name" value="B3_DNA-bd"/>
</dbReference>